<keyword evidence="10" id="KW-1278">Translocase</keyword>
<organism evidence="16 17">
    <name type="scientific">Roseivivax halodurans JCM 10272</name>
    <dbReference type="NCBI Taxonomy" id="1449350"/>
    <lineage>
        <taxon>Bacteria</taxon>
        <taxon>Pseudomonadati</taxon>
        <taxon>Pseudomonadota</taxon>
        <taxon>Alphaproteobacteria</taxon>
        <taxon>Rhodobacterales</taxon>
        <taxon>Roseobacteraceae</taxon>
        <taxon>Roseivivax</taxon>
    </lineage>
</organism>
<dbReference type="STRING" id="1449350.OCH239_06510"/>
<dbReference type="PROSITE" id="PS01047">
    <property type="entry name" value="HMA_1"/>
    <property type="match status" value="1"/>
</dbReference>
<dbReference type="InterPro" id="IPR036163">
    <property type="entry name" value="HMA_dom_sf"/>
</dbReference>
<feature type="transmembrane region" description="Helical" evidence="14">
    <location>
        <begin position="748"/>
        <end position="767"/>
    </location>
</feature>
<dbReference type="InterPro" id="IPR008250">
    <property type="entry name" value="ATPase_P-typ_transduc_dom_A_sf"/>
</dbReference>
<evidence type="ECO:0000256" key="9">
    <source>
        <dbReference type="ARBA" id="ARBA00022840"/>
    </source>
</evidence>
<dbReference type="Gene3D" id="3.40.1110.10">
    <property type="entry name" value="Calcium-transporting ATPase, cytoplasmic domain N"/>
    <property type="match status" value="1"/>
</dbReference>
<keyword evidence="11 14" id="KW-1133">Transmembrane helix</keyword>
<evidence type="ECO:0000256" key="11">
    <source>
        <dbReference type="ARBA" id="ARBA00022989"/>
    </source>
</evidence>
<feature type="transmembrane region" description="Helical" evidence="14">
    <location>
        <begin position="443"/>
        <end position="464"/>
    </location>
</feature>
<dbReference type="InterPro" id="IPR059000">
    <property type="entry name" value="ATPase_P-type_domA"/>
</dbReference>
<dbReference type="PATRIC" id="fig|1449350.3.peg.2986"/>
<keyword evidence="6 14" id="KW-0812">Transmembrane</keyword>
<dbReference type="GO" id="GO:0005524">
    <property type="term" value="F:ATP binding"/>
    <property type="evidence" value="ECO:0007669"/>
    <property type="project" value="UniProtKB-UniRule"/>
</dbReference>
<dbReference type="SUPFAM" id="SSF81665">
    <property type="entry name" value="Calcium ATPase, transmembrane domain M"/>
    <property type="match status" value="1"/>
</dbReference>
<dbReference type="PRINTS" id="PR00119">
    <property type="entry name" value="CATATPASE"/>
</dbReference>
<dbReference type="PROSITE" id="PS00154">
    <property type="entry name" value="ATPASE_E1_E2"/>
    <property type="match status" value="1"/>
</dbReference>
<protein>
    <recommendedName>
        <fullName evidence="3">P-type Cu(+) transporter</fullName>
        <ecNumber evidence="3">7.2.2.8</ecNumber>
    </recommendedName>
</protein>
<dbReference type="GO" id="GO:0005507">
    <property type="term" value="F:copper ion binding"/>
    <property type="evidence" value="ECO:0007669"/>
    <property type="project" value="TreeGrafter"/>
</dbReference>
<dbReference type="InterPro" id="IPR017969">
    <property type="entry name" value="Heavy-metal-associated_CS"/>
</dbReference>
<dbReference type="NCBIfam" id="TIGR01525">
    <property type="entry name" value="ATPase-IB_hvy"/>
    <property type="match status" value="1"/>
</dbReference>
<dbReference type="CDD" id="cd00371">
    <property type="entry name" value="HMA"/>
    <property type="match status" value="2"/>
</dbReference>
<feature type="transmembrane region" description="Helical" evidence="14">
    <location>
        <begin position="409"/>
        <end position="431"/>
    </location>
</feature>
<dbReference type="InterPro" id="IPR006121">
    <property type="entry name" value="HMA_dom"/>
</dbReference>
<dbReference type="Pfam" id="PF00403">
    <property type="entry name" value="HMA"/>
    <property type="match status" value="2"/>
</dbReference>
<evidence type="ECO:0000256" key="5">
    <source>
        <dbReference type="ARBA" id="ARBA00022475"/>
    </source>
</evidence>
<dbReference type="PROSITE" id="PS50846">
    <property type="entry name" value="HMA_2"/>
    <property type="match status" value="2"/>
</dbReference>
<dbReference type="GO" id="GO:0060003">
    <property type="term" value="P:copper ion export"/>
    <property type="evidence" value="ECO:0007669"/>
    <property type="project" value="UniProtKB-ARBA"/>
</dbReference>
<dbReference type="AlphaFoldDB" id="X7EF55"/>
<comment type="subcellular location">
    <subcellularLocation>
        <location evidence="1">Cell membrane</location>
        <topology evidence="1">Multi-pass membrane protein</topology>
    </subcellularLocation>
</comment>
<proteinExistence type="inferred from homology"/>
<feature type="transmembrane region" description="Helical" evidence="14">
    <location>
        <begin position="257"/>
        <end position="275"/>
    </location>
</feature>
<dbReference type="SUPFAM" id="SSF81653">
    <property type="entry name" value="Calcium ATPase, transduction domain A"/>
    <property type="match status" value="1"/>
</dbReference>
<dbReference type="PANTHER" id="PTHR43520">
    <property type="entry name" value="ATP7, ISOFORM B"/>
    <property type="match status" value="1"/>
</dbReference>
<evidence type="ECO:0000256" key="6">
    <source>
        <dbReference type="ARBA" id="ARBA00022692"/>
    </source>
</evidence>
<feature type="domain" description="HMA" evidence="15">
    <location>
        <begin position="3"/>
        <end position="65"/>
    </location>
</feature>
<keyword evidence="12" id="KW-0406">Ion transport</keyword>
<name>X7EF55_9RHOB</name>
<feature type="transmembrane region" description="Helical" evidence="14">
    <location>
        <begin position="228"/>
        <end position="245"/>
    </location>
</feature>
<feature type="domain" description="HMA" evidence="15">
    <location>
        <begin position="67"/>
        <end position="133"/>
    </location>
</feature>
<keyword evidence="17" id="KW-1185">Reference proteome</keyword>
<dbReference type="FunFam" id="3.30.70.100:FF:000005">
    <property type="entry name" value="Copper-exporting P-type ATPase A"/>
    <property type="match status" value="1"/>
</dbReference>
<evidence type="ECO:0000256" key="13">
    <source>
        <dbReference type="ARBA" id="ARBA00023136"/>
    </source>
</evidence>
<dbReference type="PRINTS" id="PR00943">
    <property type="entry name" value="CUATPASE"/>
</dbReference>
<evidence type="ECO:0000256" key="14">
    <source>
        <dbReference type="RuleBase" id="RU362081"/>
    </source>
</evidence>
<evidence type="ECO:0000256" key="8">
    <source>
        <dbReference type="ARBA" id="ARBA00022741"/>
    </source>
</evidence>
<feature type="transmembrane region" description="Helical" evidence="14">
    <location>
        <begin position="773"/>
        <end position="795"/>
    </location>
</feature>
<keyword evidence="9 14" id="KW-0067">ATP-binding</keyword>
<sequence>MPAALRFEIDGMHCAGCVGRAERALEAAPGVSGAQVNLATEVGQVAVGDARAVRTALAEAGYPAREDTYRFAVSGMHCASCTSRVEDSLARLSGVVSARVNLAAEIAEVTALRGSIEASDIVDAIEASGYGARPIDGTAPREETRAAEARTLQRDLIIAAALTLPVFLIEMGGHLVPALHHWTELTLGGTWNWIQLALVTTVLCVPGRRFFTTGLRLLARGTPDMNSLVALGAGAAWGYSTLVTVAPDVLPDGARSVYFEAAAVIVTLILLGRWLEARAKGRAGDAIRALMARRPATARVRRDGDVREIAADEVVPGDVIELRPGETVPVDGVLIEGRARIDEAMLTGEPAPVLKGEGDALTGGTVNGASALVMRATAVGSDTTLSRIVRMVEEAQGSKLPVEALTERVVRVFVPAVLVIAAMTVVAWLALGPGLTEALLAGVSVLIIACPCAMGLATPVSILVGTGRAAELGVLFRKGDALQRLSDARVVAFDKTGTLTEGRPELVFRKAAGERDEDDVLRLVAAAEAGSEHPLARALDRAAGNDLPLAEDVTAIEGRGLSARVDGHDLLAGSARLMRERGIAVDELEDDLRQVQERAETPVLTSVDGQIAALFGVADRVKPSALAAIETLREAGMRIAMLTGDTRGTAEALARRLDIDDVRAELLPEDKAGVIAELQKRHGATAFVGDGINDAPALAAADVGLAIGTGTDIAIEAGDVVLVSGDVTGVATARHLSRRTMRNIRQNLVWAFGYNVLLIPVAAGALYPAFGLLLSPMIAAAAMALSSVFVVTNALRLRKVNAPSQVEATAHLKTEAHPA</sequence>
<dbReference type="GO" id="GO:0016887">
    <property type="term" value="F:ATP hydrolysis activity"/>
    <property type="evidence" value="ECO:0007669"/>
    <property type="project" value="InterPro"/>
</dbReference>
<dbReference type="SFLD" id="SFLDF00027">
    <property type="entry name" value="p-type_atpase"/>
    <property type="match status" value="1"/>
</dbReference>
<dbReference type="Gene3D" id="3.40.50.1000">
    <property type="entry name" value="HAD superfamily/HAD-like"/>
    <property type="match status" value="1"/>
</dbReference>
<keyword evidence="13 14" id="KW-0472">Membrane</keyword>
<feature type="transmembrane region" description="Helical" evidence="14">
    <location>
        <begin position="156"/>
        <end position="178"/>
    </location>
</feature>
<dbReference type="Pfam" id="PF00122">
    <property type="entry name" value="E1-E2_ATPase"/>
    <property type="match status" value="1"/>
</dbReference>
<dbReference type="GO" id="GO:0005886">
    <property type="term" value="C:plasma membrane"/>
    <property type="evidence" value="ECO:0007669"/>
    <property type="project" value="UniProtKB-SubCell"/>
</dbReference>
<dbReference type="RefSeq" id="WP_037264174.1">
    <property type="nucleotide sequence ID" value="NZ_JALZ01000017.1"/>
</dbReference>
<dbReference type="InterPro" id="IPR044492">
    <property type="entry name" value="P_typ_ATPase_HD_dom"/>
</dbReference>
<dbReference type="GO" id="GO:0140581">
    <property type="term" value="F:P-type monovalent copper transporter activity"/>
    <property type="evidence" value="ECO:0007669"/>
    <property type="project" value="UniProtKB-EC"/>
</dbReference>
<dbReference type="EMBL" id="JALZ01000017">
    <property type="protein sequence ID" value="ETX13841.1"/>
    <property type="molecule type" value="Genomic_DNA"/>
</dbReference>
<dbReference type="Gene3D" id="3.30.70.100">
    <property type="match status" value="2"/>
</dbReference>
<dbReference type="InterPro" id="IPR027256">
    <property type="entry name" value="P-typ_ATPase_IB"/>
</dbReference>
<evidence type="ECO:0000256" key="7">
    <source>
        <dbReference type="ARBA" id="ARBA00022723"/>
    </source>
</evidence>
<dbReference type="SFLD" id="SFLDG00002">
    <property type="entry name" value="C1.7:_P-type_atpase_like"/>
    <property type="match status" value="1"/>
</dbReference>
<dbReference type="InterPro" id="IPR023299">
    <property type="entry name" value="ATPase_P-typ_cyto_dom_N"/>
</dbReference>
<dbReference type="SUPFAM" id="SSF55008">
    <property type="entry name" value="HMA, heavy metal-associated domain"/>
    <property type="match status" value="2"/>
</dbReference>
<dbReference type="CDD" id="cd02094">
    <property type="entry name" value="P-type_ATPase_Cu-like"/>
    <property type="match status" value="1"/>
</dbReference>
<comment type="similarity">
    <text evidence="2 14">Belongs to the cation transport ATPase (P-type) (TC 3.A.3) family. Type IB subfamily.</text>
</comment>
<dbReference type="NCBIfam" id="TIGR01511">
    <property type="entry name" value="ATPase-IB1_Cu"/>
    <property type="match status" value="1"/>
</dbReference>
<evidence type="ECO:0000256" key="2">
    <source>
        <dbReference type="ARBA" id="ARBA00006024"/>
    </source>
</evidence>
<dbReference type="eggNOG" id="COG2217">
    <property type="taxonomic scope" value="Bacteria"/>
</dbReference>
<dbReference type="InterPro" id="IPR001757">
    <property type="entry name" value="P_typ_ATPase"/>
</dbReference>
<evidence type="ECO:0000256" key="12">
    <source>
        <dbReference type="ARBA" id="ARBA00023065"/>
    </source>
</evidence>
<evidence type="ECO:0000313" key="17">
    <source>
        <dbReference type="Proteomes" id="UP000022447"/>
    </source>
</evidence>
<reference evidence="16 17" key="1">
    <citation type="submission" date="2014-01" db="EMBL/GenBank/DDBJ databases">
        <title>Roseivivax halodurans JCM 10272 Genome Sequencing.</title>
        <authorList>
            <person name="Lai Q."/>
            <person name="Li G."/>
            <person name="Shao Z."/>
        </authorList>
    </citation>
    <scope>NUCLEOTIDE SEQUENCE [LARGE SCALE GENOMIC DNA]</scope>
    <source>
        <strain evidence="16 17">JCM 10272</strain>
    </source>
</reference>
<dbReference type="GO" id="GO:0055070">
    <property type="term" value="P:copper ion homeostasis"/>
    <property type="evidence" value="ECO:0007669"/>
    <property type="project" value="TreeGrafter"/>
</dbReference>
<dbReference type="Gene3D" id="2.70.150.10">
    <property type="entry name" value="Calcium-transporting ATPase, cytoplasmic transduction domain A"/>
    <property type="match status" value="1"/>
</dbReference>
<keyword evidence="5 14" id="KW-1003">Cell membrane</keyword>
<dbReference type="SUPFAM" id="SSF56784">
    <property type="entry name" value="HAD-like"/>
    <property type="match status" value="1"/>
</dbReference>
<evidence type="ECO:0000256" key="4">
    <source>
        <dbReference type="ARBA" id="ARBA00022448"/>
    </source>
</evidence>
<accession>X7EF55</accession>
<feature type="transmembrane region" description="Helical" evidence="14">
    <location>
        <begin position="190"/>
        <end position="207"/>
    </location>
</feature>
<comment type="caution">
    <text evidence="16">The sequence shown here is derived from an EMBL/GenBank/DDBJ whole genome shotgun (WGS) entry which is preliminary data.</text>
</comment>
<evidence type="ECO:0000259" key="15">
    <source>
        <dbReference type="PROSITE" id="PS50846"/>
    </source>
</evidence>
<dbReference type="EC" id="7.2.2.8" evidence="3"/>
<dbReference type="InterPro" id="IPR036412">
    <property type="entry name" value="HAD-like_sf"/>
</dbReference>
<dbReference type="InterPro" id="IPR023298">
    <property type="entry name" value="ATPase_P-typ_TM_dom_sf"/>
</dbReference>
<dbReference type="PANTHER" id="PTHR43520:SF8">
    <property type="entry name" value="P-TYPE CU(+) TRANSPORTER"/>
    <property type="match status" value="1"/>
</dbReference>
<dbReference type="FunFam" id="2.70.150.10:FF:000020">
    <property type="entry name" value="Copper-exporting P-type ATPase A"/>
    <property type="match status" value="1"/>
</dbReference>
<gene>
    <name evidence="16" type="ORF">OCH239_06510</name>
</gene>
<dbReference type="InterPro" id="IPR023214">
    <property type="entry name" value="HAD_sf"/>
</dbReference>
<evidence type="ECO:0000256" key="10">
    <source>
        <dbReference type="ARBA" id="ARBA00022967"/>
    </source>
</evidence>
<keyword evidence="4" id="KW-0813">Transport</keyword>
<dbReference type="Proteomes" id="UP000022447">
    <property type="component" value="Unassembled WGS sequence"/>
</dbReference>
<keyword evidence="7 14" id="KW-0479">Metal-binding</keyword>
<dbReference type="NCBIfam" id="TIGR01494">
    <property type="entry name" value="ATPase_P-type"/>
    <property type="match status" value="1"/>
</dbReference>
<evidence type="ECO:0000256" key="3">
    <source>
        <dbReference type="ARBA" id="ARBA00012517"/>
    </source>
</evidence>
<evidence type="ECO:0000256" key="1">
    <source>
        <dbReference type="ARBA" id="ARBA00004651"/>
    </source>
</evidence>
<keyword evidence="8 14" id="KW-0547">Nucleotide-binding</keyword>
<evidence type="ECO:0000313" key="16">
    <source>
        <dbReference type="EMBL" id="ETX13841.1"/>
    </source>
</evidence>
<dbReference type="InterPro" id="IPR018303">
    <property type="entry name" value="ATPase_P-typ_P_site"/>
</dbReference>
<dbReference type="GO" id="GO:0043682">
    <property type="term" value="F:P-type divalent copper transporter activity"/>
    <property type="evidence" value="ECO:0007669"/>
    <property type="project" value="TreeGrafter"/>
</dbReference>
<dbReference type="Pfam" id="PF00702">
    <property type="entry name" value="Hydrolase"/>
    <property type="match status" value="1"/>
</dbReference>
<dbReference type="OrthoDB" id="9807843at2"/>
<dbReference type="SFLD" id="SFLDS00003">
    <property type="entry name" value="Haloacid_Dehalogenase"/>
    <property type="match status" value="1"/>
</dbReference>